<dbReference type="Pfam" id="PF18019">
    <property type="entry name" value="Cas3_HD"/>
    <property type="match status" value="1"/>
</dbReference>
<dbReference type="NCBIfam" id="TIGR01587">
    <property type="entry name" value="cas3_core"/>
    <property type="match status" value="1"/>
</dbReference>
<dbReference type="GO" id="GO:0016787">
    <property type="term" value="F:hydrolase activity"/>
    <property type="evidence" value="ECO:0007669"/>
    <property type="project" value="UniProtKB-KW"/>
</dbReference>
<dbReference type="Proteomes" id="UP000437748">
    <property type="component" value="Unassembled WGS sequence"/>
</dbReference>
<dbReference type="GO" id="GO:0003724">
    <property type="term" value="F:RNA helicase activity"/>
    <property type="evidence" value="ECO:0007669"/>
    <property type="project" value="TreeGrafter"/>
</dbReference>
<dbReference type="RefSeq" id="WP_153420844.1">
    <property type="nucleotide sequence ID" value="NZ_WFLM01000004.1"/>
</dbReference>
<dbReference type="InterPro" id="IPR038257">
    <property type="entry name" value="CRISPR-assoc_Cas3_HD_sf"/>
</dbReference>
<dbReference type="SUPFAM" id="SSF52540">
    <property type="entry name" value="P-loop containing nucleoside triphosphate hydrolases"/>
    <property type="match status" value="1"/>
</dbReference>
<name>A0A6N6VWG6_9BACT</name>
<keyword evidence="9" id="KW-0051">Antiviral defense</keyword>
<keyword evidence="13" id="KW-1185">Reference proteome</keyword>
<evidence type="ECO:0000256" key="9">
    <source>
        <dbReference type="ARBA" id="ARBA00023118"/>
    </source>
</evidence>
<dbReference type="Pfam" id="PF22590">
    <property type="entry name" value="Cas3-like_C_2"/>
    <property type="match status" value="1"/>
</dbReference>
<dbReference type="PROSITE" id="PS51192">
    <property type="entry name" value="HELICASE_ATP_BIND_1"/>
    <property type="match status" value="1"/>
</dbReference>
<dbReference type="InterPro" id="IPR006474">
    <property type="entry name" value="Helicase_Cas3_CRISPR-ass_core"/>
</dbReference>
<dbReference type="PROSITE" id="PS51643">
    <property type="entry name" value="HD_CAS3"/>
    <property type="match status" value="1"/>
</dbReference>
<feature type="domain" description="Helicase ATP-binding" evidence="10">
    <location>
        <begin position="321"/>
        <end position="549"/>
    </location>
</feature>
<evidence type="ECO:0000256" key="6">
    <source>
        <dbReference type="ARBA" id="ARBA00022801"/>
    </source>
</evidence>
<evidence type="ECO:0000256" key="5">
    <source>
        <dbReference type="ARBA" id="ARBA00022741"/>
    </source>
</evidence>
<keyword evidence="3" id="KW-0540">Nuclease</keyword>
<dbReference type="NCBIfam" id="TIGR01596">
    <property type="entry name" value="cas3_HD"/>
    <property type="match status" value="1"/>
</dbReference>
<accession>A0A6N6VWG6</accession>
<keyword evidence="6" id="KW-0378">Hydrolase</keyword>
<evidence type="ECO:0000313" key="13">
    <source>
        <dbReference type="Proteomes" id="UP000437748"/>
    </source>
</evidence>
<comment type="similarity">
    <text evidence="1">In the N-terminal section; belongs to the CRISPR-associated nuclease Cas3-HD family.</text>
</comment>
<keyword evidence="8" id="KW-0067">ATP-binding</keyword>
<evidence type="ECO:0000256" key="7">
    <source>
        <dbReference type="ARBA" id="ARBA00022806"/>
    </source>
</evidence>
<dbReference type="SMART" id="SM00487">
    <property type="entry name" value="DEXDc"/>
    <property type="match status" value="1"/>
</dbReference>
<evidence type="ECO:0000256" key="1">
    <source>
        <dbReference type="ARBA" id="ARBA00006847"/>
    </source>
</evidence>
<protein>
    <submittedName>
        <fullName evidence="12">CRISPR-associated helicase Cas3</fullName>
    </submittedName>
</protein>
<dbReference type="GO" id="GO:0046872">
    <property type="term" value="F:metal ion binding"/>
    <property type="evidence" value="ECO:0007669"/>
    <property type="project" value="UniProtKB-KW"/>
</dbReference>
<dbReference type="PANTHER" id="PTHR47963:SF9">
    <property type="entry name" value="CRISPR-ASSOCIATED ENDONUCLEASE_HELICASE CAS3"/>
    <property type="match status" value="1"/>
</dbReference>
<evidence type="ECO:0000313" key="12">
    <source>
        <dbReference type="EMBL" id="KAB8037767.1"/>
    </source>
</evidence>
<dbReference type="Gene3D" id="3.40.50.300">
    <property type="entry name" value="P-loop containing nucleotide triphosphate hydrolases"/>
    <property type="match status" value="2"/>
</dbReference>
<dbReference type="InterPro" id="IPR014001">
    <property type="entry name" value="Helicase_ATP-bd"/>
</dbReference>
<dbReference type="Gene3D" id="1.10.3210.30">
    <property type="match status" value="1"/>
</dbReference>
<keyword evidence="4" id="KW-0479">Metal-binding</keyword>
<dbReference type="InterPro" id="IPR006483">
    <property type="entry name" value="CRISPR-assoc_Cas3_HD"/>
</dbReference>
<evidence type="ECO:0000259" key="10">
    <source>
        <dbReference type="PROSITE" id="PS51192"/>
    </source>
</evidence>
<dbReference type="PANTHER" id="PTHR47963">
    <property type="entry name" value="DEAD-BOX ATP-DEPENDENT RNA HELICASE 47, MITOCHONDRIAL"/>
    <property type="match status" value="1"/>
</dbReference>
<feature type="domain" description="HD Cas3-type" evidence="11">
    <location>
        <begin position="25"/>
        <end position="249"/>
    </location>
</feature>
<evidence type="ECO:0000256" key="8">
    <source>
        <dbReference type="ARBA" id="ARBA00022840"/>
    </source>
</evidence>
<evidence type="ECO:0000259" key="11">
    <source>
        <dbReference type="PROSITE" id="PS51643"/>
    </source>
</evidence>
<dbReference type="GO" id="GO:0051607">
    <property type="term" value="P:defense response to virus"/>
    <property type="evidence" value="ECO:0007669"/>
    <property type="project" value="UniProtKB-KW"/>
</dbReference>
<organism evidence="12 13">
    <name type="scientific">Silvanigrella paludirubra</name>
    <dbReference type="NCBI Taxonomy" id="2499159"/>
    <lineage>
        <taxon>Bacteria</taxon>
        <taxon>Pseudomonadati</taxon>
        <taxon>Bdellovibrionota</taxon>
        <taxon>Oligoflexia</taxon>
        <taxon>Silvanigrellales</taxon>
        <taxon>Silvanigrellaceae</taxon>
        <taxon>Silvanigrella</taxon>
    </lineage>
</organism>
<dbReference type="InterPro" id="IPR050547">
    <property type="entry name" value="DEAD_box_RNA_helicases"/>
</dbReference>
<dbReference type="InterPro" id="IPR054712">
    <property type="entry name" value="Cas3-like_dom"/>
</dbReference>
<evidence type="ECO:0000256" key="3">
    <source>
        <dbReference type="ARBA" id="ARBA00022722"/>
    </source>
</evidence>
<dbReference type="OrthoDB" id="9810236at2"/>
<gene>
    <name evidence="12" type="primary">cas3</name>
    <name evidence="12" type="ORF">GCL60_11375</name>
</gene>
<sequence length="991" mass="116053">MHKFDIHLLERFKFLGWAKVNNNSIHSTFHSIIYHLLDSAACANEIIQREPILRKIIAPFLNEIYSDSIINKIFSFFVAMHDLGKMSPGFQSSLGLKNSHLTPMQQWKSHEKYWKGINRAFHEKFNINHGFVSADSLIKYFYSKNQNLNKNSFLVHFAIAVGHHHDKNQKLSPEELFNKIEYYYIQNSYNGDSSWQELREVLIESIWEIIFENELKIENFINQFSFQEMELSPHYEVLFAGLACAADWIASNEKFFKYEFSVKNNLELINYYQEKRQQAKRILEGNIFWGNQNSQYFVDQNFKNIFKFFPRSFQNDVLSIVTQNDSASLTILEAPMGMGKTEAALSFLMSPFAKKSRGLYFALPTQATSNQMFERVNHVLNSFFQERGSTVQLQILHGNKKWNELNLELLINSEASPYLSSLNDDVEEVYDEEIQSYLFNGTNKGTLASSWHETSRTGLLAEFGVGTIDQVLRSVLLNEKHYFVKLFGLAGKTIILDEIHAYDAYMDEMISRLLEWLGHNGCQVILMSATLPKNKRENFLSAFAQTNIETAKEGFPRISSVAFQQPNSFHEKISETKDLQSKKTPLKFIEIEDYSYLVSSILNDIETTNFDGQSRVIGIVCNTVKTSQEVYKAFENHGIHKEFLILFNARFSMEIRQEKENDIKNNLGKSEFKKFLNNEEHLRPKFKIIIATQVIEQSLDIDFDFMYSFLCPVDLLLQRMGRHFRRCRWELNTNMEFKPTHFGVIHEKCDENDLPTFNLCKGTKKVYFESLLLKTYKVLKEFLSKNNNLIDDIFDLEALIQNVYNENSEYNEIQRIAKLESEMERNNSHNIKKAEAGLHYSPKQYNKISNLLKSNWFLDTNKERNRPYSINANTRLFDNSKQILIFIYLENKKYLLNNKNELELLPHLLSTEHSDLKKIVGMLVTFPGYLINNDIINSFKENQKDLQNSKFLKYYDSLNFKWNGQYASIKYDKIEIRYCAHYGLQVLKKEE</sequence>
<dbReference type="InterPro" id="IPR027417">
    <property type="entry name" value="P-loop_NTPase"/>
</dbReference>
<dbReference type="EMBL" id="WFLM01000004">
    <property type="protein sequence ID" value="KAB8037767.1"/>
    <property type="molecule type" value="Genomic_DNA"/>
</dbReference>
<proteinExistence type="inferred from homology"/>
<keyword evidence="5" id="KW-0547">Nucleotide-binding</keyword>
<reference evidence="12 13" key="1">
    <citation type="submission" date="2019-10" db="EMBL/GenBank/DDBJ databases">
        <title>New species of Slilvanegrellaceae.</title>
        <authorList>
            <person name="Pitt A."/>
            <person name="Hahn M.W."/>
        </authorList>
    </citation>
    <scope>NUCLEOTIDE SEQUENCE [LARGE SCALE GENOMIC DNA]</scope>
    <source>
        <strain evidence="12 13">SP-Ram-0.45-NSY-1</strain>
    </source>
</reference>
<dbReference type="GO" id="GO:0004518">
    <property type="term" value="F:nuclease activity"/>
    <property type="evidence" value="ECO:0007669"/>
    <property type="project" value="UniProtKB-KW"/>
</dbReference>
<dbReference type="AlphaFoldDB" id="A0A6N6VWG6"/>
<keyword evidence="7" id="KW-0347">Helicase</keyword>
<evidence type="ECO:0000256" key="2">
    <source>
        <dbReference type="ARBA" id="ARBA00009046"/>
    </source>
</evidence>
<dbReference type="CDD" id="cd09641">
    <property type="entry name" value="Cas3''_I"/>
    <property type="match status" value="1"/>
</dbReference>
<comment type="caution">
    <text evidence="12">The sequence shown here is derived from an EMBL/GenBank/DDBJ whole genome shotgun (WGS) entry which is preliminary data.</text>
</comment>
<dbReference type="GO" id="GO:0003723">
    <property type="term" value="F:RNA binding"/>
    <property type="evidence" value="ECO:0007669"/>
    <property type="project" value="TreeGrafter"/>
</dbReference>
<comment type="similarity">
    <text evidence="2">In the central section; belongs to the CRISPR-associated helicase Cas3 family.</text>
</comment>
<evidence type="ECO:0000256" key="4">
    <source>
        <dbReference type="ARBA" id="ARBA00022723"/>
    </source>
</evidence>
<dbReference type="GO" id="GO:0005524">
    <property type="term" value="F:ATP binding"/>
    <property type="evidence" value="ECO:0007669"/>
    <property type="project" value="UniProtKB-KW"/>
</dbReference>